<name>A0A026VY37_OOCBI</name>
<proteinExistence type="predicted"/>
<organism evidence="1 2">
    <name type="scientific">Ooceraea biroi</name>
    <name type="common">Clonal raider ant</name>
    <name type="synonym">Cerapachys biroi</name>
    <dbReference type="NCBI Taxonomy" id="2015173"/>
    <lineage>
        <taxon>Eukaryota</taxon>
        <taxon>Metazoa</taxon>
        <taxon>Ecdysozoa</taxon>
        <taxon>Arthropoda</taxon>
        <taxon>Hexapoda</taxon>
        <taxon>Insecta</taxon>
        <taxon>Pterygota</taxon>
        <taxon>Neoptera</taxon>
        <taxon>Endopterygota</taxon>
        <taxon>Hymenoptera</taxon>
        <taxon>Apocrita</taxon>
        <taxon>Aculeata</taxon>
        <taxon>Formicoidea</taxon>
        <taxon>Formicidae</taxon>
        <taxon>Dorylinae</taxon>
        <taxon>Ooceraea</taxon>
    </lineage>
</organism>
<keyword evidence="2" id="KW-1185">Reference proteome</keyword>
<feature type="non-terminal residue" evidence="1">
    <location>
        <position position="1"/>
    </location>
</feature>
<protein>
    <recommendedName>
        <fullName evidence="3">DUF4817 domain-containing protein</fullName>
    </recommendedName>
</protein>
<accession>A0A026VY37</accession>
<sequence length="263" mass="29882">DIVYLYRFCNGNINAAHCEYATRFLNRRLPNRILLSLTFHRLRETGSFNMVPRADEVFEPLQNKRIIAIILQHFNQNPSTNIRKSVSELGISFTIIFGDKSLSVKQHHKQQREESATTPRQVARDLYLDRGLQANGQDSARKCSETVYRPLRDSIVDRLRYAPLIPGIGDRGFTRDVRDTQDVKMKFQMLLVVLVVTAQALLADTGTRTAVEGPCGDAFHISTVPIGDKTGIARCMSRIIIEQDNTPLTMSYISRTRRQETGD</sequence>
<reference evidence="1 2" key="1">
    <citation type="journal article" date="2014" name="Curr. Biol.">
        <title>The genome of the clonal raider ant Cerapachys biroi.</title>
        <authorList>
            <person name="Oxley P.R."/>
            <person name="Ji L."/>
            <person name="Fetter-Pruneda I."/>
            <person name="McKenzie S.K."/>
            <person name="Li C."/>
            <person name="Hu H."/>
            <person name="Zhang G."/>
            <person name="Kronauer D.J."/>
        </authorList>
    </citation>
    <scope>NUCLEOTIDE SEQUENCE [LARGE SCALE GENOMIC DNA]</scope>
</reference>
<gene>
    <name evidence="1" type="ORF">X777_13162</name>
</gene>
<evidence type="ECO:0000313" key="2">
    <source>
        <dbReference type="Proteomes" id="UP000053097"/>
    </source>
</evidence>
<dbReference type="Proteomes" id="UP000053097">
    <property type="component" value="Unassembled WGS sequence"/>
</dbReference>
<dbReference type="AlphaFoldDB" id="A0A026VY37"/>
<evidence type="ECO:0008006" key="3">
    <source>
        <dbReference type="Google" id="ProtNLM"/>
    </source>
</evidence>
<dbReference type="EMBL" id="KK107578">
    <property type="protein sequence ID" value="EZA48657.1"/>
    <property type="molecule type" value="Genomic_DNA"/>
</dbReference>
<evidence type="ECO:0000313" key="1">
    <source>
        <dbReference type="EMBL" id="EZA48657.1"/>
    </source>
</evidence>